<proteinExistence type="predicted"/>
<keyword evidence="5" id="KW-1185">Reference proteome</keyword>
<dbReference type="SUPFAM" id="SSF48208">
    <property type="entry name" value="Six-hairpin glycosidases"/>
    <property type="match status" value="1"/>
</dbReference>
<dbReference type="Pfam" id="PF17390">
    <property type="entry name" value="Bac_rhamnosid_C"/>
    <property type="match status" value="1"/>
</dbReference>
<dbReference type="PANTHER" id="PTHR34987">
    <property type="entry name" value="C, PUTATIVE (AFU_ORTHOLOGUE AFUA_3G02880)-RELATED"/>
    <property type="match status" value="1"/>
</dbReference>
<evidence type="ECO:0000313" key="4">
    <source>
        <dbReference type="EMBL" id="RDW56604.1"/>
    </source>
</evidence>
<feature type="domain" description="Alpha-L-rhamnosidase C-terminal" evidence="3">
    <location>
        <begin position="570"/>
        <end position="641"/>
    </location>
</feature>
<dbReference type="InterPro" id="IPR035396">
    <property type="entry name" value="Bac_rhamnosid6H"/>
</dbReference>
<dbReference type="InterPro" id="IPR012341">
    <property type="entry name" value="6hp_glycosidase-like_sf"/>
</dbReference>
<name>A0A3D8Q5C0_9HELO</name>
<dbReference type="AlphaFoldDB" id="A0A3D8Q5C0"/>
<dbReference type="Proteomes" id="UP000256328">
    <property type="component" value="Unassembled WGS sequence"/>
</dbReference>
<feature type="chain" id="PRO_5017742516" evidence="1">
    <location>
        <begin position="20"/>
        <end position="677"/>
    </location>
</feature>
<dbReference type="Gene3D" id="2.60.420.10">
    <property type="entry name" value="Maltose phosphorylase, domain 3"/>
    <property type="match status" value="1"/>
</dbReference>
<protein>
    <submittedName>
        <fullName evidence="4">Alpha-L-rhamnosidase-containing protein</fullName>
    </submittedName>
</protein>
<dbReference type="EMBL" id="PDLN01000025">
    <property type="protein sequence ID" value="RDW56604.1"/>
    <property type="molecule type" value="Genomic_DNA"/>
</dbReference>
<dbReference type="Pfam" id="PF17389">
    <property type="entry name" value="Bac_rhamnosid6H"/>
    <property type="match status" value="1"/>
</dbReference>
<evidence type="ECO:0000259" key="3">
    <source>
        <dbReference type="Pfam" id="PF17390"/>
    </source>
</evidence>
<dbReference type="Gene3D" id="1.50.10.10">
    <property type="match status" value="1"/>
</dbReference>
<comment type="caution">
    <text evidence="4">The sequence shown here is derived from an EMBL/GenBank/DDBJ whole genome shotgun (WGS) entry which is preliminary data.</text>
</comment>
<feature type="domain" description="Alpha-L-rhamnosidase six-hairpin glycosidase" evidence="2">
    <location>
        <begin position="242"/>
        <end position="416"/>
    </location>
</feature>
<organism evidence="4 5">
    <name type="scientific">Coleophoma crateriformis</name>
    <dbReference type="NCBI Taxonomy" id="565419"/>
    <lineage>
        <taxon>Eukaryota</taxon>
        <taxon>Fungi</taxon>
        <taxon>Dikarya</taxon>
        <taxon>Ascomycota</taxon>
        <taxon>Pezizomycotina</taxon>
        <taxon>Leotiomycetes</taxon>
        <taxon>Helotiales</taxon>
        <taxon>Dermateaceae</taxon>
        <taxon>Coleophoma</taxon>
    </lineage>
</organism>
<evidence type="ECO:0000256" key="1">
    <source>
        <dbReference type="SAM" id="SignalP"/>
    </source>
</evidence>
<dbReference type="InterPro" id="IPR008928">
    <property type="entry name" value="6-hairpin_glycosidase_sf"/>
</dbReference>
<evidence type="ECO:0000259" key="2">
    <source>
        <dbReference type="Pfam" id="PF17389"/>
    </source>
</evidence>
<sequence length="677" mass="72576">MLILCLAIVVAALVPPLSAQSCWRDTVCTGPSQASFSGPWDNYNYSPPSRRVKPASILSSSNDYISGFPSPAKLSGNGSILVFDFAQEVGGIVTVAYSAQGNGSLGLAFTESRNWTGEWSDDSNGSFGPDGALYANITSANGSYTMPDAKLRGGFRYLTLFLLTDSSLTLDVLDITLEISFQPTWSNLRAYGGYFYSSDETLNRIWYAGAYTLQTNAISPGTGREYPLVSEGWMNDANLGSSASSVFIDGSKRDRTIWSGDLGVAVPSILVSTGDDVGVRNTLQVQFDFQKSTGEFPMAGPPLNFYGSDPYHMSTMIAYHDYILQTNDKGFLNTTWDKYKLAMTFVIQKIDSTGLFYCTGANDWGRSSQGGHNSEANMLMYRTLVSGSSLATWAGQPDLSVNWDAVAETLKTAVNSPKNNWDASFGAFKDSDVDATIHPQDGNSLALLYNGTLTNRTASISAKLMANWNGIGAVAPELPNNICGFTSSLEVLGHLAARQSTRALNLIRLSWGWYLNNPLGTNSSAIEGYAADGSFGYRATTGYSNDLSYTSHAHGWSTGPVSALINYVVGITLTSPGGKTWALKPQFGDLESAQGGFTTSLGMFSASWSLMANNSGLTLSYDMPVESFGLVSVPVSAGSKASVILDGVNVAYSYDHSIQAIELWVGGGTHELFISYD</sequence>
<dbReference type="GO" id="GO:0003824">
    <property type="term" value="F:catalytic activity"/>
    <property type="evidence" value="ECO:0007669"/>
    <property type="project" value="UniProtKB-ARBA"/>
</dbReference>
<reference evidence="4 5" key="1">
    <citation type="journal article" date="2018" name="IMA Fungus">
        <title>IMA Genome-F 9: Draft genome sequence of Annulohypoxylon stygium, Aspergillus mulundensis, Berkeleyomyces basicola (syn. Thielaviopsis basicola), Ceratocystis smalleyi, two Cercospora beticola strains, Coleophoma cylindrospora, Fusarium fracticaudum, Phialophora cf. hyalina, and Morchella septimelata.</title>
        <authorList>
            <person name="Wingfield B.D."/>
            <person name="Bills G.F."/>
            <person name="Dong Y."/>
            <person name="Huang W."/>
            <person name="Nel W.J."/>
            <person name="Swalarsk-Parry B.S."/>
            <person name="Vaghefi N."/>
            <person name="Wilken P.M."/>
            <person name="An Z."/>
            <person name="de Beer Z.W."/>
            <person name="De Vos L."/>
            <person name="Chen L."/>
            <person name="Duong T.A."/>
            <person name="Gao Y."/>
            <person name="Hammerbacher A."/>
            <person name="Kikkert J.R."/>
            <person name="Li Y."/>
            <person name="Li H."/>
            <person name="Li K."/>
            <person name="Li Q."/>
            <person name="Liu X."/>
            <person name="Ma X."/>
            <person name="Naidoo K."/>
            <person name="Pethybridge S.J."/>
            <person name="Sun J."/>
            <person name="Steenkamp E.T."/>
            <person name="van der Nest M.A."/>
            <person name="van Wyk S."/>
            <person name="Wingfield M.J."/>
            <person name="Xiong C."/>
            <person name="Yue Q."/>
            <person name="Zhang X."/>
        </authorList>
    </citation>
    <scope>NUCLEOTIDE SEQUENCE [LARGE SCALE GENOMIC DNA]</scope>
    <source>
        <strain evidence="4 5">BP5796</strain>
    </source>
</reference>
<dbReference type="PANTHER" id="PTHR34987:SF5">
    <property type="entry name" value="ALPHA-RHAMNOSIDASE"/>
    <property type="match status" value="1"/>
</dbReference>
<feature type="signal peptide" evidence="1">
    <location>
        <begin position="1"/>
        <end position="19"/>
    </location>
</feature>
<gene>
    <name evidence="4" type="ORF">BP5796_13069</name>
</gene>
<keyword evidence="1" id="KW-0732">Signal</keyword>
<dbReference type="InterPro" id="IPR035398">
    <property type="entry name" value="Bac_rhamnosid_C"/>
</dbReference>
<evidence type="ECO:0000313" key="5">
    <source>
        <dbReference type="Proteomes" id="UP000256328"/>
    </source>
</evidence>
<dbReference type="GO" id="GO:0005975">
    <property type="term" value="P:carbohydrate metabolic process"/>
    <property type="evidence" value="ECO:0007669"/>
    <property type="project" value="InterPro"/>
</dbReference>
<dbReference type="OrthoDB" id="10036721at2759"/>
<accession>A0A3D8Q5C0</accession>